<dbReference type="EMBL" id="JAGFNS010000065">
    <property type="protein sequence ID" value="MBO3744367.1"/>
    <property type="molecule type" value="Genomic_DNA"/>
</dbReference>
<reference evidence="1 2" key="1">
    <citation type="submission" date="2021-03" db="EMBL/GenBank/DDBJ databases">
        <title>Actinoplanes flavus sp. nov., a novel actinomycete isolated from Coconut Palm rhizosphere soil.</title>
        <authorList>
            <person name="Luo X."/>
        </authorList>
    </citation>
    <scope>NUCLEOTIDE SEQUENCE [LARGE SCALE GENOMIC DNA]</scope>
    <source>
        <strain evidence="1 2">NEAU-H7</strain>
    </source>
</reference>
<proteinExistence type="predicted"/>
<evidence type="ECO:0000313" key="1">
    <source>
        <dbReference type="EMBL" id="MBO3744367.1"/>
    </source>
</evidence>
<dbReference type="Proteomes" id="UP000679690">
    <property type="component" value="Unassembled WGS sequence"/>
</dbReference>
<organism evidence="1 2">
    <name type="scientific">Actinoplanes flavus</name>
    <dbReference type="NCBI Taxonomy" id="2820290"/>
    <lineage>
        <taxon>Bacteria</taxon>
        <taxon>Bacillati</taxon>
        <taxon>Actinomycetota</taxon>
        <taxon>Actinomycetes</taxon>
        <taxon>Micromonosporales</taxon>
        <taxon>Micromonosporaceae</taxon>
        <taxon>Actinoplanes</taxon>
    </lineage>
</organism>
<sequence length="168" mass="18811">MTVSQALAMFAEDIGAPATTVKKWRWVASRWPREHRCPDASFTVHAILAEIPDAQQRFAAIAQPPVIARTGERRWSPDEASRRVGSRVAHPASVEEKVVAVHDLVRDEKVASRVAADLLRRPDVAFKAMTETTVQEKVVAAQELVRDEESPLRSPRICCAGRRWPRGR</sequence>
<dbReference type="RefSeq" id="WP_208473596.1">
    <property type="nucleotide sequence ID" value="NZ_JAGFNS010000065.1"/>
</dbReference>
<keyword evidence="2" id="KW-1185">Reference proteome</keyword>
<accession>A0ABS3V0K1</accession>
<evidence type="ECO:0000313" key="2">
    <source>
        <dbReference type="Proteomes" id="UP000679690"/>
    </source>
</evidence>
<dbReference type="Pfam" id="PF19691">
    <property type="entry name" value="DUF6192"/>
    <property type="match status" value="1"/>
</dbReference>
<dbReference type="InterPro" id="IPR045683">
    <property type="entry name" value="DUF6192"/>
</dbReference>
<comment type="caution">
    <text evidence="1">The sequence shown here is derived from an EMBL/GenBank/DDBJ whole genome shotgun (WGS) entry which is preliminary data.</text>
</comment>
<name>A0ABS3V0K1_9ACTN</name>
<gene>
    <name evidence="1" type="ORF">J5X75_43455</name>
</gene>
<protein>
    <submittedName>
        <fullName evidence="1">Uncharacterized protein</fullName>
    </submittedName>
</protein>